<gene>
    <name evidence="1" type="ORF">EYF80_024716</name>
</gene>
<sequence>MPPNACQPRIYCEKEPQPFLSPPASLIFIGDEVPLPHQFLILTISSSSPFPLPHQFLFLCSS</sequence>
<dbReference type="EMBL" id="SRLO01000241">
    <property type="protein sequence ID" value="TNN65107.1"/>
    <property type="molecule type" value="Genomic_DNA"/>
</dbReference>
<reference evidence="1 2" key="1">
    <citation type="submission" date="2019-03" db="EMBL/GenBank/DDBJ databases">
        <title>First draft genome of Liparis tanakae, snailfish: a comprehensive survey of snailfish specific genes.</title>
        <authorList>
            <person name="Kim W."/>
            <person name="Song I."/>
            <person name="Jeong J.-H."/>
            <person name="Kim D."/>
            <person name="Kim S."/>
            <person name="Ryu S."/>
            <person name="Song J.Y."/>
            <person name="Lee S.K."/>
        </authorList>
    </citation>
    <scope>NUCLEOTIDE SEQUENCE [LARGE SCALE GENOMIC DNA]</scope>
    <source>
        <tissue evidence="1">Muscle</tissue>
    </source>
</reference>
<organism evidence="1 2">
    <name type="scientific">Liparis tanakae</name>
    <name type="common">Tanaka's snailfish</name>
    <dbReference type="NCBI Taxonomy" id="230148"/>
    <lineage>
        <taxon>Eukaryota</taxon>
        <taxon>Metazoa</taxon>
        <taxon>Chordata</taxon>
        <taxon>Craniata</taxon>
        <taxon>Vertebrata</taxon>
        <taxon>Euteleostomi</taxon>
        <taxon>Actinopterygii</taxon>
        <taxon>Neopterygii</taxon>
        <taxon>Teleostei</taxon>
        <taxon>Neoteleostei</taxon>
        <taxon>Acanthomorphata</taxon>
        <taxon>Eupercaria</taxon>
        <taxon>Perciformes</taxon>
        <taxon>Cottioidei</taxon>
        <taxon>Cottales</taxon>
        <taxon>Liparidae</taxon>
        <taxon>Liparis</taxon>
    </lineage>
</organism>
<evidence type="ECO:0000313" key="1">
    <source>
        <dbReference type="EMBL" id="TNN65107.1"/>
    </source>
</evidence>
<dbReference type="Proteomes" id="UP000314294">
    <property type="component" value="Unassembled WGS sequence"/>
</dbReference>
<proteinExistence type="predicted"/>
<dbReference type="AlphaFoldDB" id="A0A4Z2HGX6"/>
<name>A0A4Z2HGX6_9TELE</name>
<accession>A0A4Z2HGX6</accession>
<comment type="caution">
    <text evidence="1">The sequence shown here is derived from an EMBL/GenBank/DDBJ whole genome shotgun (WGS) entry which is preliminary data.</text>
</comment>
<protein>
    <submittedName>
        <fullName evidence="1">Uncharacterized protein</fullName>
    </submittedName>
</protein>
<keyword evidence="2" id="KW-1185">Reference proteome</keyword>
<evidence type="ECO:0000313" key="2">
    <source>
        <dbReference type="Proteomes" id="UP000314294"/>
    </source>
</evidence>